<name>A0AAJ1I9K1_9SPIO</name>
<comment type="caution">
    <text evidence="3">The sequence shown here is derived from an EMBL/GenBank/DDBJ whole genome shotgun (WGS) entry which is preliminary data.</text>
</comment>
<gene>
    <name evidence="3" type="ORF">PQJ61_00320</name>
</gene>
<dbReference type="CDD" id="cd07067">
    <property type="entry name" value="HP_PGM_like"/>
    <property type="match status" value="1"/>
</dbReference>
<reference evidence="3 4" key="1">
    <citation type="submission" date="2022-12" db="EMBL/GenBank/DDBJ databases">
        <title>Metagenome assembled genome from gulf of manar.</title>
        <authorList>
            <person name="Kohli P."/>
            <person name="Pk S."/>
            <person name="Venkata Ramana C."/>
            <person name="Sasikala C."/>
        </authorList>
    </citation>
    <scope>NUCLEOTIDE SEQUENCE [LARGE SCALE GENOMIC DNA]</scope>
    <source>
        <strain evidence="3">JB008</strain>
    </source>
</reference>
<feature type="active site" description="Tele-phosphohistidine intermediate" evidence="1">
    <location>
        <position position="9"/>
    </location>
</feature>
<dbReference type="Gene3D" id="3.40.50.1240">
    <property type="entry name" value="Phosphoglycerate mutase-like"/>
    <property type="match status" value="1"/>
</dbReference>
<dbReference type="GO" id="GO:0005737">
    <property type="term" value="C:cytoplasm"/>
    <property type="evidence" value="ECO:0007669"/>
    <property type="project" value="TreeGrafter"/>
</dbReference>
<dbReference type="PANTHER" id="PTHR48100">
    <property type="entry name" value="BROAD-SPECIFICITY PHOSPHATASE YOR283W-RELATED"/>
    <property type="match status" value="1"/>
</dbReference>
<feature type="binding site" evidence="2">
    <location>
        <begin position="8"/>
        <end position="15"/>
    </location>
    <ligand>
        <name>substrate</name>
    </ligand>
</feature>
<dbReference type="Pfam" id="PF00300">
    <property type="entry name" value="His_Phos_1"/>
    <property type="match status" value="1"/>
</dbReference>
<protein>
    <submittedName>
        <fullName evidence="3">Histidine phosphatase family protein</fullName>
    </submittedName>
</protein>
<feature type="binding site" evidence="2">
    <location>
        <position position="59"/>
    </location>
    <ligand>
        <name>substrate</name>
    </ligand>
</feature>
<evidence type="ECO:0000313" key="4">
    <source>
        <dbReference type="Proteomes" id="UP001221217"/>
    </source>
</evidence>
<accession>A0AAJ1I9K1</accession>
<dbReference type="InterPro" id="IPR013078">
    <property type="entry name" value="His_Pase_superF_clade-1"/>
</dbReference>
<dbReference type="AlphaFoldDB" id="A0AAJ1I9K1"/>
<evidence type="ECO:0000313" key="3">
    <source>
        <dbReference type="EMBL" id="MDC7225187.1"/>
    </source>
</evidence>
<dbReference type="InterPro" id="IPR050275">
    <property type="entry name" value="PGM_Phosphatase"/>
</dbReference>
<evidence type="ECO:0000256" key="2">
    <source>
        <dbReference type="PIRSR" id="PIRSR613078-2"/>
    </source>
</evidence>
<dbReference type="GO" id="GO:0016791">
    <property type="term" value="F:phosphatase activity"/>
    <property type="evidence" value="ECO:0007669"/>
    <property type="project" value="TreeGrafter"/>
</dbReference>
<feature type="active site" description="Proton donor/acceptor" evidence="1">
    <location>
        <position position="83"/>
    </location>
</feature>
<sequence length="207" mass="23689">MNTLYFIRHAESEANKARILASQLPYPLTETGKADADLIASQLHEQILLDKIISSPLKRAVQTAESFSNIYNLKIEIDDRITEQHLGRFTGMTYDEVKTTPEYELDSLSRWNWVPAGKGESYKMVAERVISFLNDVADKYNDKKILIVTHAVTLRMITAALKNMLPYYPEQFPNNGEIIRVDFDSLGKKYDFESILLGNSKNFIHNP</sequence>
<proteinExistence type="predicted"/>
<dbReference type="PANTHER" id="PTHR48100:SF1">
    <property type="entry name" value="HISTIDINE PHOSPHATASE FAMILY PROTEIN-RELATED"/>
    <property type="match status" value="1"/>
</dbReference>
<dbReference type="SMART" id="SM00855">
    <property type="entry name" value="PGAM"/>
    <property type="match status" value="1"/>
</dbReference>
<dbReference type="Proteomes" id="UP001221217">
    <property type="component" value="Unassembled WGS sequence"/>
</dbReference>
<dbReference type="InterPro" id="IPR029033">
    <property type="entry name" value="His_PPase_superfam"/>
</dbReference>
<dbReference type="SUPFAM" id="SSF53254">
    <property type="entry name" value="Phosphoglycerate mutase-like"/>
    <property type="match status" value="1"/>
</dbReference>
<organism evidence="3 4">
    <name type="scientific">Candidatus Thalassospirochaeta sargassi</name>
    <dbReference type="NCBI Taxonomy" id="3119039"/>
    <lineage>
        <taxon>Bacteria</taxon>
        <taxon>Pseudomonadati</taxon>
        <taxon>Spirochaetota</taxon>
        <taxon>Spirochaetia</taxon>
        <taxon>Spirochaetales</taxon>
        <taxon>Spirochaetaceae</taxon>
        <taxon>Candidatus Thalassospirochaeta</taxon>
    </lineage>
</organism>
<dbReference type="EMBL" id="JAQQAL010000002">
    <property type="protein sequence ID" value="MDC7225187.1"/>
    <property type="molecule type" value="Genomic_DNA"/>
</dbReference>
<evidence type="ECO:0000256" key="1">
    <source>
        <dbReference type="PIRSR" id="PIRSR613078-1"/>
    </source>
</evidence>